<reference evidence="1 2" key="1">
    <citation type="submission" date="2023-03" db="EMBL/GenBank/DDBJ databases">
        <title>Draft genome sequence of type strain Streptomyces ferralitis JCM 14344.</title>
        <authorList>
            <person name="Klaysubun C."/>
            <person name="Duangmal K."/>
        </authorList>
    </citation>
    <scope>NUCLEOTIDE SEQUENCE [LARGE SCALE GENOMIC DNA]</scope>
    <source>
        <strain evidence="1 2">JCM 14344</strain>
    </source>
</reference>
<dbReference type="EMBL" id="JARHTQ010000015">
    <property type="protein sequence ID" value="MDF2258371.1"/>
    <property type="molecule type" value="Genomic_DNA"/>
</dbReference>
<dbReference type="RefSeq" id="WP_275817325.1">
    <property type="nucleotide sequence ID" value="NZ_BAAANM010000007.1"/>
</dbReference>
<gene>
    <name evidence="1" type="ORF">P2L57_22410</name>
</gene>
<name>A0ABT5Z3G5_9ACTN</name>
<sequence length="132" mass="15094">MAFTIEITRHVVSYRTPERVTPPGGRYGGEWMDGDSRTIERPRTERVVYDADDADWWDGNVIAWAVEQIGKTDVTEASQDLIPDAVGEHTWLSGSYADPYRSDQRVTETSVYLRGEWTGEQRAEVFRRATSH</sequence>
<comment type="caution">
    <text evidence="1">The sequence shown here is derived from an EMBL/GenBank/DDBJ whole genome shotgun (WGS) entry which is preliminary data.</text>
</comment>
<evidence type="ECO:0000313" key="1">
    <source>
        <dbReference type="EMBL" id="MDF2258371.1"/>
    </source>
</evidence>
<proteinExistence type="predicted"/>
<organism evidence="1 2">
    <name type="scientific">Streptantibioticus ferralitis</name>
    <dbReference type="NCBI Taxonomy" id="236510"/>
    <lineage>
        <taxon>Bacteria</taxon>
        <taxon>Bacillati</taxon>
        <taxon>Actinomycetota</taxon>
        <taxon>Actinomycetes</taxon>
        <taxon>Kitasatosporales</taxon>
        <taxon>Streptomycetaceae</taxon>
        <taxon>Streptantibioticus</taxon>
    </lineage>
</organism>
<accession>A0ABT5Z3G5</accession>
<keyword evidence="2" id="KW-1185">Reference proteome</keyword>
<protein>
    <submittedName>
        <fullName evidence="1">Uncharacterized protein</fullName>
    </submittedName>
</protein>
<evidence type="ECO:0000313" key="2">
    <source>
        <dbReference type="Proteomes" id="UP001220022"/>
    </source>
</evidence>
<dbReference type="Proteomes" id="UP001220022">
    <property type="component" value="Unassembled WGS sequence"/>
</dbReference>